<evidence type="ECO:0000256" key="2">
    <source>
        <dbReference type="ARBA" id="ARBA00022490"/>
    </source>
</evidence>
<accession>A0ABZ3C8Y9</accession>
<name>A0ABZ3C8Y9_9ACTN</name>
<proteinExistence type="inferred from homology"/>
<dbReference type="Gene3D" id="2.60.40.10">
    <property type="entry name" value="Immunoglobulins"/>
    <property type="match status" value="1"/>
</dbReference>
<evidence type="ECO:0000313" key="7">
    <source>
        <dbReference type="EMBL" id="WZW98696.1"/>
    </source>
</evidence>
<evidence type="ECO:0000256" key="4">
    <source>
        <dbReference type="ARBA" id="ARBA00024201"/>
    </source>
</evidence>
<dbReference type="InterPro" id="IPR000801">
    <property type="entry name" value="Esterase-like"/>
</dbReference>
<dbReference type="InterPro" id="IPR050583">
    <property type="entry name" value="Mycobacterial_A85_antigen"/>
</dbReference>
<feature type="region of interest" description="Disordered" evidence="5">
    <location>
        <begin position="196"/>
        <end position="221"/>
    </location>
</feature>
<dbReference type="Gene3D" id="3.40.50.1820">
    <property type="entry name" value="alpha/beta hydrolase"/>
    <property type="match status" value="1"/>
</dbReference>
<dbReference type="InterPro" id="IPR014756">
    <property type="entry name" value="Ig_E-set"/>
</dbReference>
<comment type="subcellular location">
    <subcellularLocation>
        <location evidence="1">Cytoplasm</location>
    </subcellularLocation>
</comment>
<feature type="domain" description="Enterochelin esterase N-terminal" evidence="6">
    <location>
        <begin position="81"/>
        <end position="183"/>
    </location>
</feature>
<dbReference type="PANTHER" id="PTHR48098:SF3">
    <property type="entry name" value="IRON(III) ENTEROBACTIN ESTERASE"/>
    <property type="match status" value="1"/>
</dbReference>
<dbReference type="PANTHER" id="PTHR48098">
    <property type="entry name" value="ENTEROCHELIN ESTERASE-RELATED"/>
    <property type="match status" value="1"/>
</dbReference>
<dbReference type="EMBL" id="CP115965">
    <property type="protein sequence ID" value="WZW98696.1"/>
    <property type="molecule type" value="Genomic_DNA"/>
</dbReference>
<comment type="similarity">
    <text evidence="4">Belongs to the Fes family.</text>
</comment>
<organism evidence="7 8">
    <name type="scientific">Propioniciclava soli</name>
    <dbReference type="NCBI Taxonomy" id="2775081"/>
    <lineage>
        <taxon>Bacteria</taxon>
        <taxon>Bacillati</taxon>
        <taxon>Actinomycetota</taxon>
        <taxon>Actinomycetes</taxon>
        <taxon>Propionibacteriales</taxon>
        <taxon>Propionibacteriaceae</taxon>
        <taxon>Propioniciclava</taxon>
    </lineage>
</organism>
<dbReference type="SUPFAM" id="SSF53474">
    <property type="entry name" value="alpha/beta-Hydrolases"/>
    <property type="match status" value="1"/>
</dbReference>
<evidence type="ECO:0000256" key="1">
    <source>
        <dbReference type="ARBA" id="ARBA00004496"/>
    </source>
</evidence>
<evidence type="ECO:0000256" key="5">
    <source>
        <dbReference type="SAM" id="MobiDB-lite"/>
    </source>
</evidence>
<protein>
    <submittedName>
        <fullName evidence="7">Alpha/beta hydrolase-fold protein</fullName>
    </submittedName>
</protein>
<dbReference type="SUPFAM" id="SSF81296">
    <property type="entry name" value="E set domains"/>
    <property type="match status" value="1"/>
</dbReference>
<evidence type="ECO:0000313" key="8">
    <source>
        <dbReference type="Proteomes" id="UP001434337"/>
    </source>
</evidence>
<dbReference type="RefSeq" id="WP_342372673.1">
    <property type="nucleotide sequence ID" value="NZ_CP115965.1"/>
</dbReference>
<dbReference type="Pfam" id="PF11806">
    <property type="entry name" value="Enterochelin_N"/>
    <property type="match status" value="1"/>
</dbReference>
<evidence type="ECO:0000256" key="3">
    <source>
        <dbReference type="ARBA" id="ARBA00022801"/>
    </source>
</evidence>
<keyword evidence="8" id="KW-1185">Reference proteome</keyword>
<evidence type="ECO:0000259" key="6">
    <source>
        <dbReference type="Pfam" id="PF11806"/>
    </source>
</evidence>
<reference evidence="7 8" key="1">
    <citation type="journal article" date="2023" name="Environ Microbiome">
        <title>A coral-associated actinobacterium mitigates coral bleaching under heat stress.</title>
        <authorList>
            <person name="Li J."/>
            <person name="Zou Y."/>
            <person name="Li Q."/>
            <person name="Zhang J."/>
            <person name="Bourne D.G."/>
            <person name="Lyu Y."/>
            <person name="Liu C."/>
            <person name="Zhang S."/>
        </authorList>
    </citation>
    <scope>NUCLEOTIDE SEQUENCE [LARGE SCALE GENOMIC DNA]</scope>
    <source>
        <strain evidence="7 8">SCSIO 13291</strain>
    </source>
</reference>
<gene>
    <name evidence="7" type="ORF">PCC79_00365</name>
</gene>
<keyword evidence="3 7" id="KW-0378">Hydrolase</keyword>
<dbReference type="GO" id="GO:0016787">
    <property type="term" value="F:hydrolase activity"/>
    <property type="evidence" value="ECO:0007669"/>
    <property type="project" value="UniProtKB-KW"/>
</dbReference>
<dbReference type="InterPro" id="IPR013783">
    <property type="entry name" value="Ig-like_fold"/>
</dbReference>
<dbReference type="InterPro" id="IPR021764">
    <property type="entry name" value="Enterochelin_esterase_N"/>
</dbReference>
<dbReference type="Proteomes" id="UP001434337">
    <property type="component" value="Chromosome"/>
</dbReference>
<keyword evidence="2" id="KW-0963">Cytoplasm</keyword>
<dbReference type="Pfam" id="PF00756">
    <property type="entry name" value="Esterase"/>
    <property type="match status" value="1"/>
</dbReference>
<feature type="region of interest" description="Disordered" evidence="5">
    <location>
        <begin position="1"/>
        <end position="20"/>
    </location>
</feature>
<dbReference type="InterPro" id="IPR029058">
    <property type="entry name" value="AB_hydrolase_fold"/>
</dbReference>
<sequence>MTAWRDRFGTVHAEGRPAGARDERTAERVVGWLERAWASATEAERAALAEEALGSANPVIVREPADPGWARWTWLVVAPDAHAVLLWTNPVFDHADVSRAELTRLAGSDLWTLCLRLPSALRTSYRIAVHTEASPPPWRLAQGRRPVILAAMTVARPDERCPDAVVGSRDTPSSVAAGPYAPPLWPAPVRPAPPAPLRPVAAGGRRKGAAGAGDASPLVELDVPGDSGVDRLWVLAPRSATRTPLLVLFDGDVWRHTVPDLIGRAVAAGVIAPLHVVMVDSGDVDARWGRLGVPGGLVDAVLERVLPRVRAEFDVDPAGDATVVAGQSLGGIAALWALSLGEGQVRHAIAQSPSLWRFGMAEPLLAAPGWRSIALQAGTYEGDMLDHARGMHRALHDDDRRAGRRVSLTPFEGGHDWACWRAGLVGPLAEALRPS</sequence>